<dbReference type="Gene3D" id="3.40.50.300">
    <property type="entry name" value="P-loop containing nucleotide triphosphate hydrolases"/>
    <property type="match status" value="1"/>
</dbReference>
<evidence type="ECO:0000313" key="2">
    <source>
        <dbReference type="Proteomes" id="UP000436482"/>
    </source>
</evidence>
<feature type="non-terminal residue" evidence="1">
    <location>
        <position position="1"/>
    </location>
</feature>
<comment type="caution">
    <text evidence="1">The sequence shown here is derived from an EMBL/GenBank/DDBJ whole genome shotgun (WGS) entry which is preliminary data.</text>
</comment>
<proteinExistence type="predicted"/>
<dbReference type="AlphaFoldDB" id="A0A6D0FA61"/>
<reference evidence="1 2" key="1">
    <citation type="submission" date="2019-12" db="EMBL/GenBank/DDBJ databases">
        <title>Enteriobacteria Tanzani isolates_8377-8380.</title>
        <authorList>
            <person name="Subbiah M."/>
            <person name="Call D."/>
        </authorList>
    </citation>
    <scope>NUCLEOTIDE SEQUENCE [LARGE SCALE GENOMIC DNA]</scope>
    <source>
        <strain evidence="1 2">8379wE6</strain>
    </source>
</reference>
<accession>A0A6D0FA61</accession>
<dbReference type="EMBL" id="WTQQ01002514">
    <property type="protein sequence ID" value="MWR93410.1"/>
    <property type="molecule type" value="Genomic_DNA"/>
</dbReference>
<protein>
    <submittedName>
        <fullName evidence="1">Capsular exopolysaccharide family domain protein</fullName>
    </submittedName>
</protein>
<sequence length="40" mass="4727">SRFEQNGIPVKGVILNSIFRRASAYQDYGYYEYEYKSDAK</sequence>
<name>A0A6D0FA61_ECOLX</name>
<organism evidence="1 2">
    <name type="scientific">Escherichia coli</name>
    <dbReference type="NCBI Taxonomy" id="562"/>
    <lineage>
        <taxon>Bacteria</taxon>
        <taxon>Pseudomonadati</taxon>
        <taxon>Pseudomonadota</taxon>
        <taxon>Gammaproteobacteria</taxon>
        <taxon>Enterobacterales</taxon>
        <taxon>Enterobacteriaceae</taxon>
        <taxon>Escherichia</taxon>
    </lineage>
</organism>
<dbReference type="Proteomes" id="UP000436482">
    <property type="component" value="Unassembled WGS sequence"/>
</dbReference>
<dbReference type="InterPro" id="IPR027417">
    <property type="entry name" value="P-loop_NTPase"/>
</dbReference>
<evidence type="ECO:0000313" key="1">
    <source>
        <dbReference type="EMBL" id="MWR93410.1"/>
    </source>
</evidence>
<gene>
    <name evidence="1" type="ORF">GP979_34935</name>
</gene>